<evidence type="ECO:0000313" key="1">
    <source>
        <dbReference type="EMBL" id="MDG3007476.1"/>
    </source>
</evidence>
<dbReference type="EMBL" id="JARRAG010000002">
    <property type="protein sequence ID" value="MDG3007476.1"/>
    <property type="molecule type" value="Genomic_DNA"/>
</dbReference>
<proteinExistence type="predicted"/>
<comment type="caution">
    <text evidence="1">The sequence shown here is derived from an EMBL/GenBank/DDBJ whole genome shotgun (WGS) entry which is preliminary data.</text>
</comment>
<dbReference type="RefSeq" id="WP_277863755.1">
    <property type="nucleotide sequence ID" value="NZ_JARRAG010000002.1"/>
</dbReference>
<accession>A0ABT6FIR8</accession>
<organism evidence="1 2">
    <name type="scientific">Paludisphaera mucosa</name>
    <dbReference type="NCBI Taxonomy" id="3030827"/>
    <lineage>
        <taxon>Bacteria</taxon>
        <taxon>Pseudomonadati</taxon>
        <taxon>Planctomycetota</taxon>
        <taxon>Planctomycetia</taxon>
        <taxon>Isosphaerales</taxon>
        <taxon>Isosphaeraceae</taxon>
        <taxon>Paludisphaera</taxon>
    </lineage>
</organism>
<dbReference type="Proteomes" id="UP001216907">
    <property type="component" value="Unassembled WGS sequence"/>
</dbReference>
<evidence type="ECO:0000313" key="2">
    <source>
        <dbReference type="Proteomes" id="UP001216907"/>
    </source>
</evidence>
<name>A0ABT6FIR8_9BACT</name>
<protein>
    <submittedName>
        <fullName evidence="1">Uncharacterized protein</fullName>
    </submittedName>
</protein>
<reference evidence="1 2" key="1">
    <citation type="submission" date="2023-03" db="EMBL/GenBank/DDBJ databases">
        <title>Paludisphaera mucosa sp. nov. a novel planctomycete from northern fen.</title>
        <authorList>
            <person name="Ivanova A."/>
        </authorList>
    </citation>
    <scope>NUCLEOTIDE SEQUENCE [LARGE SCALE GENOMIC DNA]</scope>
    <source>
        <strain evidence="1 2">Pla2</strain>
    </source>
</reference>
<gene>
    <name evidence="1" type="ORF">PZE19_27245</name>
</gene>
<keyword evidence="2" id="KW-1185">Reference proteome</keyword>
<sequence length="350" mass="37260">MSTPDATSPAPTEGLILARLLLAGAKGAKAADLRKDLEPILGRRWPAIELAAVVDRALIKLAAGGLAVQTPGKTKRAPATFATTDEGRRAALAFLGVARLPDRPKPTWAGVKKSLLTAKALGLDATAAVARDDVLRAVLLDRQAGLGLGGSPTLKQAREAWTRKHLGMDPREKVTLETVQAALFRRALTAPPTPPPPSKGALDRLLAERLGAAGAAFKDLRDEVLRRWAEGGSSATEAADAPPAPALDLAAFARRVREAAKGCKTGRHGDDKVFVVHVWRSLQGDQAFRGGDFALFKKRLAEANNARLLSLSRADLVQAMNPEDVLLSEVPYMSTCFHFVRDEPGREGPP</sequence>